<dbReference type="Pfam" id="PF11007">
    <property type="entry name" value="CotJA"/>
    <property type="match status" value="1"/>
</dbReference>
<reference evidence="2 3" key="1">
    <citation type="submission" date="2020-02" db="EMBL/GenBank/DDBJ databases">
        <authorList>
            <person name="Kociolek L.K."/>
            <person name="Ozer E.A."/>
        </authorList>
    </citation>
    <scope>NUCLEOTIDE SEQUENCE [LARGE SCALE GENOMIC DNA]</scope>
    <source>
        <strain evidence="2 3">ATCC 14501</strain>
    </source>
</reference>
<sequence length="84" mass="9861">MKYANGACCPWIPRERVADNEYCYDDVDFMEQQPKHQRQQAQMPGMAYVPMQVWKKPYEREIGFQRGTIFHALDKPFLGDEGAC</sequence>
<gene>
    <name evidence="2" type="ORF">G4D54_19815</name>
    <name evidence="1" type="ORF">MKC95_01275</name>
</gene>
<dbReference type="RefSeq" id="WP_002605953.1">
    <property type="nucleotide sequence ID" value="NZ_BAAACC010000023.1"/>
</dbReference>
<evidence type="ECO:0000313" key="2">
    <source>
        <dbReference type="EMBL" id="QJA04513.1"/>
    </source>
</evidence>
<accession>A0A223MS64</accession>
<protein>
    <submittedName>
        <fullName evidence="1">Spore coat associated protein CotJA</fullName>
    </submittedName>
</protein>
<dbReference type="InterPro" id="IPR020256">
    <property type="entry name" value="Spore_coat_CotJA"/>
</dbReference>
<dbReference type="AlphaFoldDB" id="A0A223MS64"/>
<proteinExistence type="predicted"/>
<reference evidence="1" key="2">
    <citation type="journal article" date="2022" name="Clin. Infect. Dis.">
        <title>Association between Clostridium innocuum and antibiotic-associated diarrhea in adults and children: A cross-sectional study and comparative genomics analysis.</title>
        <authorList>
            <person name="Cherny K.E."/>
            <person name="Muscat E.B."/>
            <person name="Balaji A."/>
            <person name="Mukherjee J."/>
            <person name="Ozer E.A."/>
            <person name="Angarone M.P."/>
            <person name="Hauser A.R."/>
            <person name="Sichel J.S."/>
            <person name="Amponsah E."/>
            <person name="Kociolek L.K."/>
        </authorList>
    </citation>
    <scope>NUCLEOTIDE SEQUENCE</scope>
    <source>
        <strain evidence="1">NU1-AC-029v</strain>
    </source>
</reference>
<evidence type="ECO:0000313" key="3">
    <source>
        <dbReference type="Proteomes" id="UP000503330"/>
    </source>
</evidence>
<dbReference type="EMBL" id="CP048838">
    <property type="protein sequence ID" value="QJA04513.1"/>
    <property type="molecule type" value="Genomic_DNA"/>
</dbReference>
<dbReference type="Proteomes" id="UP001203972">
    <property type="component" value="Unassembled WGS sequence"/>
</dbReference>
<name>A0A223MS64_CLOIN</name>
<dbReference type="GeneID" id="61927834"/>
<organism evidence="1 4">
    <name type="scientific">Clostridium innocuum</name>
    <dbReference type="NCBI Taxonomy" id="1522"/>
    <lineage>
        <taxon>Bacteria</taxon>
        <taxon>Bacillati</taxon>
        <taxon>Bacillota</taxon>
        <taxon>Clostridia</taxon>
        <taxon>Eubacteriales</taxon>
        <taxon>Clostridiaceae</taxon>
        <taxon>Clostridium</taxon>
    </lineage>
</organism>
<evidence type="ECO:0000313" key="1">
    <source>
        <dbReference type="EMBL" id="MCR0231399.1"/>
    </source>
</evidence>
<evidence type="ECO:0000313" key="4">
    <source>
        <dbReference type="Proteomes" id="UP001203972"/>
    </source>
</evidence>
<dbReference type="Proteomes" id="UP000503330">
    <property type="component" value="Chromosome"/>
</dbReference>
<dbReference type="EMBL" id="JAKTMA010000002">
    <property type="protein sequence ID" value="MCR0231399.1"/>
    <property type="molecule type" value="Genomic_DNA"/>
</dbReference>